<feature type="region of interest" description="Disordered" evidence="1">
    <location>
        <begin position="200"/>
        <end position="219"/>
    </location>
</feature>
<dbReference type="RefSeq" id="XP_049131242.1">
    <property type="nucleotide sequence ID" value="XM_049275285.1"/>
</dbReference>
<feature type="compositionally biased region" description="Basic residues" evidence="1">
    <location>
        <begin position="1"/>
        <end position="11"/>
    </location>
</feature>
<feature type="compositionally biased region" description="Basic and acidic residues" evidence="1">
    <location>
        <begin position="126"/>
        <end position="139"/>
    </location>
</feature>
<sequence length="219" mass="23939">MKSSRSSKSKSKSSSGGGGGGGSSAWSDWIWSNEYQKYYMRRTRNGQLEYHWQEVQAAQQQHAETVPREQPNVEELTNGFDNLSTSPSLTESDYSYAPQGEEGIDASYAYPTSSTPYGTSSRSRKGKETAYEDQPHDGEETQPEEPAPPLDPFWGAEQEAPQGYMPEPAAHQDQDLDSGYGTTDADGYDHNAILQEALTEAYGQESQGGPSTEPAYGGL</sequence>
<dbReference type="Proteomes" id="UP001055115">
    <property type="component" value="Unassembled WGS sequence"/>
</dbReference>
<feature type="region of interest" description="Disordered" evidence="1">
    <location>
        <begin position="59"/>
        <end position="187"/>
    </location>
</feature>
<organism evidence="2 3">
    <name type="scientific">Colletotrichum spaethianum</name>
    <dbReference type="NCBI Taxonomy" id="700344"/>
    <lineage>
        <taxon>Eukaryota</taxon>
        <taxon>Fungi</taxon>
        <taxon>Dikarya</taxon>
        <taxon>Ascomycota</taxon>
        <taxon>Pezizomycotina</taxon>
        <taxon>Sordariomycetes</taxon>
        <taxon>Hypocreomycetidae</taxon>
        <taxon>Glomerellales</taxon>
        <taxon>Glomerellaceae</taxon>
        <taxon>Colletotrichum</taxon>
        <taxon>Colletotrichum spaethianum species complex</taxon>
    </lineage>
</organism>
<accession>A0AA37PAY9</accession>
<evidence type="ECO:0000256" key="1">
    <source>
        <dbReference type="SAM" id="MobiDB-lite"/>
    </source>
</evidence>
<dbReference type="GeneID" id="73329875"/>
<reference evidence="2 3" key="1">
    <citation type="submission" date="2022-03" db="EMBL/GenBank/DDBJ databases">
        <title>Genome data of Colletotrichum spp.</title>
        <authorList>
            <person name="Utami Y.D."/>
            <person name="Hiruma K."/>
        </authorList>
    </citation>
    <scope>NUCLEOTIDE SEQUENCE [LARGE SCALE GENOMIC DNA]</scope>
    <source>
        <strain evidence="2 3">MAFF 239500</strain>
    </source>
</reference>
<dbReference type="EMBL" id="BQXU01000026">
    <property type="protein sequence ID" value="GKT48892.1"/>
    <property type="molecule type" value="Genomic_DNA"/>
</dbReference>
<feature type="compositionally biased region" description="Polar residues" evidence="1">
    <location>
        <begin position="79"/>
        <end position="93"/>
    </location>
</feature>
<dbReference type="AlphaFoldDB" id="A0AA37PAY9"/>
<feature type="region of interest" description="Disordered" evidence="1">
    <location>
        <begin position="1"/>
        <end position="27"/>
    </location>
</feature>
<proteinExistence type="predicted"/>
<protein>
    <submittedName>
        <fullName evidence="2">Uncharacterized protein</fullName>
    </submittedName>
</protein>
<name>A0AA37PAY9_9PEZI</name>
<evidence type="ECO:0000313" key="2">
    <source>
        <dbReference type="EMBL" id="GKT48892.1"/>
    </source>
</evidence>
<feature type="compositionally biased region" description="Low complexity" evidence="1">
    <location>
        <begin position="106"/>
        <end position="121"/>
    </location>
</feature>
<comment type="caution">
    <text evidence="2">The sequence shown here is derived from an EMBL/GenBank/DDBJ whole genome shotgun (WGS) entry which is preliminary data.</text>
</comment>
<gene>
    <name evidence="2" type="ORF">ColSpa_09073</name>
</gene>
<keyword evidence="3" id="KW-1185">Reference proteome</keyword>
<evidence type="ECO:0000313" key="3">
    <source>
        <dbReference type="Proteomes" id="UP001055115"/>
    </source>
</evidence>